<protein>
    <recommendedName>
        <fullName evidence="9">Type II secretion system protein I</fullName>
        <shortName evidence="9">T2SS minor pseudopilin I</shortName>
    </recommendedName>
</protein>
<reference evidence="11 12" key="1">
    <citation type="submission" date="2020-08" db="EMBL/GenBank/DDBJ databases">
        <title>Genome sequence of Acidovorax monticola KACC 19171T.</title>
        <authorList>
            <person name="Hyun D.-W."/>
            <person name="Bae J.-W."/>
        </authorList>
    </citation>
    <scope>NUCLEOTIDE SEQUENCE [LARGE SCALE GENOMIC DNA]</scope>
    <source>
        <strain evidence="11 12">KACC 19171</strain>
    </source>
</reference>
<evidence type="ECO:0000313" key="11">
    <source>
        <dbReference type="EMBL" id="QNP58987.1"/>
    </source>
</evidence>
<dbReference type="InterPro" id="IPR003413">
    <property type="entry name" value="T2SS_GspI_C"/>
</dbReference>
<evidence type="ECO:0000256" key="6">
    <source>
        <dbReference type="ARBA" id="ARBA00022692"/>
    </source>
</evidence>
<keyword evidence="4 9" id="KW-0488">Methylation</keyword>
<dbReference type="PROSITE" id="PS00409">
    <property type="entry name" value="PROKAR_NTER_METHYL"/>
    <property type="match status" value="1"/>
</dbReference>
<dbReference type="AlphaFoldDB" id="A0A7H0HEM1"/>
<dbReference type="GO" id="GO:0005886">
    <property type="term" value="C:plasma membrane"/>
    <property type="evidence" value="ECO:0007669"/>
    <property type="project" value="UniProtKB-SubCell"/>
</dbReference>
<dbReference type="InterPro" id="IPR045584">
    <property type="entry name" value="Pilin-like"/>
</dbReference>
<dbReference type="KEGG" id="amon:H9L24_19155"/>
<comment type="PTM">
    <text evidence="9">Cleaved by prepilin peptidase.</text>
</comment>
<keyword evidence="5 9" id="KW-0997">Cell inner membrane</keyword>
<dbReference type="GO" id="GO:0015627">
    <property type="term" value="C:type II protein secretion system complex"/>
    <property type="evidence" value="ECO:0007669"/>
    <property type="project" value="UniProtKB-UniRule"/>
</dbReference>
<dbReference type="NCBIfam" id="TIGR02532">
    <property type="entry name" value="IV_pilin_GFxxxE"/>
    <property type="match status" value="1"/>
</dbReference>
<accession>A0A7H0HEM1</accession>
<keyword evidence="6 9" id="KW-0812">Transmembrane</keyword>
<dbReference type="RefSeq" id="WP_187735972.1">
    <property type="nucleotide sequence ID" value="NZ_CP060790.1"/>
</dbReference>
<evidence type="ECO:0000256" key="1">
    <source>
        <dbReference type="ARBA" id="ARBA00004377"/>
    </source>
</evidence>
<evidence type="ECO:0000259" key="10">
    <source>
        <dbReference type="Pfam" id="PF02501"/>
    </source>
</evidence>
<evidence type="ECO:0000256" key="9">
    <source>
        <dbReference type="RuleBase" id="RU368030"/>
    </source>
</evidence>
<dbReference type="Pfam" id="PF02501">
    <property type="entry name" value="T2SSI"/>
    <property type="match status" value="1"/>
</dbReference>
<dbReference type="PANTHER" id="PTHR38779">
    <property type="entry name" value="TYPE II SECRETION SYSTEM PROTEIN I-RELATED"/>
    <property type="match status" value="1"/>
</dbReference>
<keyword evidence="8 9" id="KW-0472">Membrane</keyword>
<evidence type="ECO:0000256" key="3">
    <source>
        <dbReference type="ARBA" id="ARBA00022475"/>
    </source>
</evidence>
<dbReference type="InterPro" id="IPR010052">
    <property type="entry name" value="T2SS_protein-GspI"/>
</dbReference>
<comment type="subunit">
    <text evidence="9">Type II secretion is composed of four main components: the outer membrane complex, the inner membrane complex, the cytoplasmic secretion ATPase and the periplasm-spanning pseudopilus.</text>
</comment>
<evidence type="ECO:0000313" key="12">
    <source>
        <dbReference type="Proteomes" id="UP000516057"/>
    </source>
</evidence>
<evidence type="ECO:0000256" key="4">
    <source>
        <dbReference type="ARBA" id="ARBA00022481"/>
    </source>
</evidence>
<dbReference type="EMBL" id="CP060790">
    <property type="protein sequence ID" value="QNP58987.1"/>
    <property type="molecule type" value="Genomic_DNA"/>
</dbReference>
<dbReference type="Gene3D" id="3.30.1300.30">
    <property type="entry name" value="GSPII I/J protein-like"/>
    <property type="match status" value="1"/>
</dbReference>
<gene>
    <name evidence="11" type="primary">gspI</name>
    <name evidence="11" type="ORF">H9L24_19155</name>
</gene>
<keyword evidence="3" id="KW-1003">Cell membrane</keyword>
<dbReference type="SUPFAM" id="SSF54523">
    <property type="entry name" value="Pili subunits"/>
    <property type="match status" value="2"/>
</dbReference>
<keyword evidence="12" id="KW-1185">Reference proteome</keyword>
<proteinExistence type="inferred from homology"/>
<name>A0A7H0HEM1_9BURK</name>
<evidence type="ECO:0000256" key="8">
    <source>
        <dbReference type="ARBA" id="ARBA00023136"/>
    </source>
</evidence>
<dbReference type="NCBIfam" id="TIGR01707">
    <property type="entry name" value="gspI"/>
    <property type="match status" value="1"/>
</dbReference>
<evidence type="ECO:0000256" key="2">
    <source>
        <dbReference type="ARBA" id="ARBA00008358"/>
    </source>
</evidence>
<dbReference type="InterPro" id="IPR012902">
    <property type="entry name" value="N_methyl_site"/>
</dbReference>
<dbReference type="Pfam" id="PF07963">
    <property type="entry name" value="N_methyl"/>
    <property type="match status" value="1"/>
</dbReference>
<evidence type="ECO:0000256" key="7">
    <source>
        <dbReference type="ARBA" id="ARBA00022989"/>
    </source>
</evidence>
<dbReference type="Proteomes" id="UP000516057">
    <property type="component" value="Chromosome"/>
</dbReference>
<comment type="subcellular location">
    <subcellularLocation>
        <location evidence="1 9">Cell inner membrane</location>
        <topology evidence="1 9">Single-pass membrane protein</topology>
    </subcellularLocation>
</comment>
<evidence type="ECO:0000256" key="5">
    <source>
        <dbReference type="ARBA" id="ARBA00022519"/>
    </source>
</evidence>
<dbReference type="PANTHER" id="PTHR38779:SF2">
    <property type="entry name" value="TYPE II SECRETION SYSTEM PROTEIN I-RELATED"/>
    <property type="match status" value="1"/>
</dbReference>
<feature type="transmembrane region" description="Helical" evidence="9">
    <location>
        <begin position="12"/>
        <end position="35"/>
    </location>
</feature>
<sequence length="126" mass="13490">MNRAALRTGRHLRGFTLVEVMVALAVVAIALMAGLQATSALTRNAQRQSDVLLAQLCAENELTQLRLARQLPSIGDSTLGCEQGGQRFDVAVAVRPTPNPMFRRVDAQVFAGGHPVLRVSTIQGAN</sequence>
<comment type="function">
    <text evidence="9">Component of the type II secretion system required for the energy-dependent secretion of extracellular factors such as proteases and toxins from the periplasm.</text>
</comment>
<comment type="similarity">
    <text evidence="2 9">Belongs to the GSP I family.</text>
</comment>
<dbReference type="GO" id="GO:0015628">
    <property type="term" value="P:protein secretion by the type II secretion system"/>
    <property type="evidence" value="ECO:0007669"/>
    <property type="project" value="UniProtKB-UniRule"/>
</dbReference>
<keyword evidence="7 9" id="KW-1133">Transmembrane helix</keyword>
<organism evidence="11 12">
    <name type="scientific">Paenacidovorax monticola</name>
    <dbReference type="NCBI Taxonomy" id="1926868"/>
    <lineage>
        <taxon>Bacteria</taxon>
        <taxon>Pseudomonadati</taxon>
        <taxon>Pseudomonadota</taxon>
        <taxon>Betaproteobacteria</taxon>
        <taxon>Burkholderiales</taxon>
        <taxon>Comamonadaceae</taxon>
        <taxon>Paenacidovorax</taxon>
    </lineage>
</organism>
<feature type="domain" description="Type II secretion system protein GspI C-terminal" evidence="10">
    <location>
        <begin position="50"/>
        <end position="122"/>
    </location>
</feature>